<name>A0A8T9C7D6_9HELO</name>
<dbReference type="SUPFAM" id="SSF53955">
    <property type="entry name" value="Lysozyme-like"/>
    <property type="match status" value="1"/>
</dbReference>
<dbReference type="Gene3D" id="1.10.530.10">
    <property type="match status" value="1"/>
</dbReference>
<keyword evidence="3" id="KW-1185">Reference proteome</keyword>
<proteinExistence type="predicted"/>
<keyword evidence="1" id="KW-0732">Signal</keyword>
<organism evidence="2 3">
    <name type="scientific">Lachnellula suecica</name>
    <dbReference type="NCBI Taxonomy" id="602035"/>
    <lineage>
        <taxon>Eukaryota</taxon>
        <taxon>Fungi</taxon>
        <taxon>Dikarya</taxon>
        <taxon>Ascomycota</taxon>
        <taxon>Pezizomycotina</taxon>
        <taxon>Leotiomycetes</taxon>
        <taxon>Helotiales</taxon>
        <taxon>Lachnaceae</taxon>
        <taxon>Lachnellula</taxon>
    </lineage>
</organism>
<evidence type="ECO:0008006" key="4">
    <source>
        <dbReference type="Google" id="ProtNLM"/>
    </source>
</evidence>
<reference evidence="2 3" key="1">
    <citation type="submission" date="2018-05" db="EMBL/GenBank/DDBJ databases">
        <title>Genome sequencing and assembly of the regulated plant pathogen Lachnellula willkommii and related sister species for the development of diagnostic species identification markers.</title>
        <authorList>
            <person name="Giroux E."/>
            <person name="Bilodeau G."/>
        </authorList>
    </citation>
    <scope>NUCLEOTIDE SEQUENCE [LARGE SCALE GENOMIC DNA]</scope>
    <source>
        <strain evidence="2 3">CBS 268.59</strain>
    </source>
</reference>
<dbReference type="EMBL" id="QGMK01001092">
    <property type="protein sequence ID" value="TVY73386.1"/>
    <property type="molecule type" value="Genomic_DNA"/>
</dbReference>
<dbReference type="OrthoDB" id="1193027at2759"/>
<protein>
    <recommendedName>
        <fullName evidence="4">Transglycosylase SLT domain-containing protein</fullName>
    </recommendedName>
</protein>
<dbReference type="AlphaFoldDB" id="A0A8T9C7D6"/>
<comment type="caution">
    <text evidence="2">The sequence shown here is derived from an EMBL/GenBank/DDBJ whole genome shotgun (WGS) entry which is preliminary data.</text>
</comment>
<sequence length="235" mass="24299">MNFNITAKLAAMVLAFFASTSSAAPRSTAGPAVSGYAGDGTPSAGWPSVEQWASYETMWANNRFTMGISCEWMGKPNSTPEELDDLNNAIHQVAAETGVDARLILAVVMQESKACVRVHTTYSPGVGSHANPGLMQSHAGTFSCHDIPGRCPAETIVGMVRDGTAGTAAGDGLVATLAQAHAAGAQGARAAYIAARIYNSGFFTPGALEDGRGATGPYATDIANRLMGSTVRDLQ</sequence>
<evidence type="ECO:0000313" key="2">
    <source>
        <dbReference type="EMBL" id="TVY73386.1"/>
    </source>
</evidence>
<dbReference type="Proteomes" id="UP000469558">
    <property type="component" value="Unassembled WGS sequence"/>
</dbReference>
<feature type="signal peptide" evidence="1">
    <location>
        <begin position="1"/>
        <end position="23"/>
    </location>
</feature>
<evidence type="ECO:0000313" key="3">
    <source>
        <dbReference type="Proteomes" id="UP000469558"/>
    </source>
</evidence>
<gene>
    <name evidence="2" type="ORF">LSUE1_G006135</name>
</gene>
<accession>A0A8T9C7D6</accession>
<evidence type="ECO:0000256" key="1">
    <source>
        <dbReference type="SAM" id="SignalP"/>
    </source>
</evidence>
<dbReference type="InterPro" id="IPR023346">
    <property type="entry name" value="Lysozyme-like_dom_sf"/>
</dbReference>
<feature type="chain" id="PRO_5035772603" description="Transglycosylase SLT domain-containing protein" evidence="1">
    <location>
        <begin position="24"/>
        <end position="235"/>
    </location>
</feature>